<gene>
    <name evidence="1" type="ORF">rsdtw13_02830</name>
</gene>
<sequence>MNNIFLNLKKRFMDFSIYTKLIVSFLTIVLFLVIISFVDFFYYKNDKTKNTLNTISQMNNQGLTEIDSYIKDIEKLTQLPLFYKNSNILYNLKESNLDPNKINDMETDTNYIFNNIFALKNEIHSVFLFNLNGKSLYKIPGSSLYTPYYPSNERWFQESIQNFGKPVLTPIYKIDYIADKQLGSSYLFNISRALIDYDMGKVEGVISINSNVDVLKNFLQKLLIYDKQRILLIDHNNNIIYDTIEDNIGKPLKSTSINLTDDEIKKGSINIDNTNYIIKTNKSSYCNWTIVNLIPTQSLNKQITNLKNYSISITILFILLSLVFIVLLSKQIVRPIQLLTKKIKLVESGDLDVHLTLTSNDEIGKLSRSFDSMIIKLRELINEVYVDKIKQKELEMNMLQNQINPHFLYNTLESIHMMAEINDDAEVSEMSTALGSILRYGLNTRIKLVSLEDEINNITLYMQLQKIRLDNIEDLIIDVDKELLKTKVLKLILQPIVENSIYHGLSSIAEGGIISINIYILDTNLIIDVVDNGQGMDKDTLDKLTGYINGFNDSFKSIGLRNVNLRLKLHYGNSYGLEIFSSPEQGTLVKIKIPLL</sequence>
<accession>A0ACB5R754</accession>
<organism evidence="1 2">
    <name type="scientific">Inconstantimicrobium mannanitabidum</name>
    <dbReference type="NCBI Taxonomy" id="1604901"/>
    <lineage>
        <taxon>Bacteria</taxon>
        <taxon>Bacillati</taxon>
        <taxon>Bacillota</taxon>
        <taxon>Clostridia</taxon>
        <taxon>Eubacteriales</taxon>
        <taxon>Clostridiaceae</taxon>
        <taxon>Inconstantimicrobium</taxon>
    </lineage>
</organism>
<keyword evidence="1" id="KW-0418">Kinase</keyword>
<evidence type="ECO:0000313" key="2">
    <source>
        <dbReference type="Proteomes" id="UP001058074"/>
    </source>
</evidence>
<protein>
    <submittedName>
        <fullName evidence="1">Sensor histidine kinase</fullName>
    </submittedName>
</protein>
<dbReference type="Proteomes" id="UP001058074">
    <property type="component" value="Unassembled WGS sequence"/>
</dbReference>
<name>A0ACB5R754_9CLOT</name>
<evidence type="ECO:0000313" key="1">
    <source>
        <dbReference type="EMBL" id="GKX65025.1"/>
    </source>
</evidence>
<keyword evidence="1" id="KW-0808">Transferase</keyword>
<keyword evidence="2" id="KW-1185">Reference proteome</keyword>
<dbReference type="EMBL" id="BROD01000001">
    <property type="protein sequence ID" value="GKX65025.1"/>
    <property type="molecule type" value="Genomic_DNA"/>
</dbReference>
<proteinExistence type="predicted"/>
<reference evidence="1" key="1">
    <citation type="journal article" date="2025" name="Int. J. Syst. Evol. Microbiol.">
        <title>Inconstantimicrobium mannanitabidum sp. nov., a novel member of the family Clostridiaceae isolated from anoxic soil under the treatment of reductive soil disinfestation.</title>
        <authorList>
            <person name="Ueki A."/>
            <person name="Tonouchi A."/>
            <person name="Honma S."/>
            <person name="Kaku N."/>
            <person name="Ueki K."/>
        </authorList>
    </citation>
    <scope>NUCLEOTIDE SEQUENCE</scope>
    <source>
        <strain evidence="1">TW13</strain>
    </source>
</reference>
<comment type="caution">
    <text evidence="1">The sequence shown here is derived from an EMBL/GenBank/DDBJ whole genome shotgun (WGS) entry which is preliminary data.</text>
</comment>